<gene>
    <name evidence="1" type="ORF">QYF61_014914</name>
</gene>
<protein>
    <submittedName>
        <fullName evidence="1">Uncharacterized protein</fullName>
    </submittedName>
</protein>
<accession>A0AAN7NU62</accession>
<proteinExistence type="predicted"/>
<reference evidence="1 2" key="1">
    <citation type="journal article" date="2023" name="J. Hered.">
        <title>Chromosome-level genome of the wood stork (Mycteria americana) provides insight into avian chromosome evolution.</title>
        <authorList>
            <person name="Flamio R. Jr."/>
            <person name="Ramstad K.M."/>
        </authorList>
    </citation>
    <scope>NUCLEOTIDE SEQUENCE [LARGE SCALE GENOMIC DNA]</scope>
    <source>
        <strain evidence="1">JAX WOST 10</strain>
    </source>
</reference>
<comment type="caution">
    <text evidence="1">The sequence shown here is derived from an EMBL/GenBank/DDBJ whole genome shotgun (WGS) entry which is preliminary data.</text>
</comment>
<dbReference type="AlphaFoldDB" id="A0AAN7NU62"/>
<keyword evidence="2" id="KW-1185">Reference proteome</keyword>
<evidence type="ECO:0000313" key="1">
    <source>
        <dbReference type="EMBL" id="KAK4831026.1"/>
    </source>
</evidence>
<sequence length="499" mass="54436">MPLDLSPKYEQLHKRDRPPPLYNLLQGVVESDKVSPQPPFLQAKQPQLPQPLLRRLLLQTLHQLRCPSLDTLQHLHVSLVVGGPKLNTVFEVRPHQCPVQGDDHFPSPAGHMIPHTSQDAIGLLGHLGTLLAHIQPAVHQHSQVLFRWAAFQPLSPKPVALHGVVVTQVQDLALGLVKPHTTGLGPSIQPVQSLPTLKQINTPAQLGVICKLAEGALDPLIQIIDKDIKQNCPQHRALENTPCDRPPTGVNSIHHHSLGPAIQTVFYPVKSTPVQAMSSQFLQENAVGNGVKGFTKSRLSVAHACRQPTGERLTLAVSFLAQVHSLKIHHRAEARDTVTDVDAAFKETGVEGPWAAALNHRLTLLRQGSSAQRLLHLSDLCTRDLRSAGVHQHSQDGAQPPAHPGGLRRQSTLVVVLWLQLREALGKGAKPAVTMTAPQQTKGDRGIECGSHRLHHSVFFVTFLVLQRKQTNADPPRITTAKCSSPVTGWSSSPGDFHV</sequence>
<evidence type="ECO:0000313" key="2">
    <source>
        <dbReference type="Proteomes" id="UP001333110"/>
    </source>
</evidence>
<name>A0AAN7NU62_MYCAM</name>
<organism evidence="1 2">
    <name type="scientific">Mycteria americana</name>
    <name type="common">Wood stork</name>
    <dbReference type="NCBI Taxonomy" id="33587"/>
    <lineage>
        <taxon>Eukaryota</taxon>
        <taxon>Metazoa</taxon>
        <taxon>Chordata</taxon>
        <taxon>Craniata</taxon>
        <taxon>Vertebrata</taxon>
        <taxon>Euteleostomi</taxon>
        <taxon>Archelosauria</taxon>
        <taxon>Archosauria</taxon>
        <taxon>Dinosauria</taxon>
        <taxon>Saurischia</taxon>
        <taxon>Theropoda</taxon>
        <taxon>Coelurosauria</taxon>
        <taxon>Aves</taxon>
        <taxon>Neognathae</taxon>
        <taxon>Neoaves</taxon>
        <taxon>Aequornithes</taxon>
        <taxon>Ciconiiformes</taxon>
        <taxon>Ciconiidae</taxon>
        <taxon>Mycteria</taxon>
    </lineage>
</organism>
<dbReference type="Proteomes" id="UP001333110">
    <property type="component" value="Unassembled WGS sequence"/>
</dbReference>
<dbReference type="EMBL" id="JAUNZN010000001">
    <property type="protein sequence ID" value="KAK4831026.1"/>
    <property type="molecule type" value="Genomic_DNA"/>
</dbReference>